<gene>
    <name evidence="1" type="ordered locus">Bd1433</name>
</gene>
<proteinExistence type="predicted"/>
<dbReference type="STRING" id="264462.Bd1433"/>
<dbReference type="KEGG" id="bba:Bd1433"/>
<reference evidence="1 2" key="1">
    <citation type="journal article" date="2004" name="Science">
        <title>A predator unmasked: life cycle of Bdellovibrio bacteriovorus from a genomic perspective.</title>
        <authorList>
            <person name="Rendulic S."/>
            <person name="Jagtap P."/>
            <person name="Rosinus A."/>
            <person name="Eppinger M."/>
            <person name="Baar C."/>
            <person name="Lanz C."/>
            <person name="Keller H."/>
            <person name="Lambert C."/>
            <person name="Evans K.J."/>
            <person name="Goesmann A."/>
            <person name="Meyer F."/>
            <person name="Sockett R.E."/>
            <person name="Schuster S.C."/>
        </authorList>
    </citation>
    <scope>NUCLEOTIDE SEQUENCE [LARGE SCALE GENOMIC DNA]</scope>
    <source>
        <strain evidence="2">ATCC 15356 / DSM 50701 / NCIMB 9529 / HD100</strain>
    </source>
</reference>
<dbReference type="HOGENOM" id="CLU_220211_0_0_7"/>
<dbReference type="AlphaFoldDB" id="Q6MN30"/>
<name>Q6MN30_BDEBA</name>
<dbReference type="EMBL" id="BX842649">
    <property type="protein sequence ID" value="CAE79322.1"/>
    <property type="molecule type" value="Genomic_DNA"/>
</dbReference>
<evidence type="ECO:0000313" key="1">
    <source>
        <dbReference type="EMBL" id="CAE79322.1"/>
    </source>
</evidence>
<accession>Q6MN30</accession>
<organism evidence="1 2">
    <name type="scientific">Bdellovibrio bacteriovorus (strain ATCC 15356 / DSM 50701 / NCIMB 9529 / HD100)</name>
    <dbReference type="NCBI Taxonomy" id="264462"/>
    <lineage>
        <taxon>Bacteria</taxon>
        <taxon>Pseudomonadati</taxon>
        <taxon>Bdellovibrionota</taxon>
        <taxon>Bdellovibrionia</taxon>
        <taxon>Bdellovibrionales</taxon>
        <taxon>Pseudobdellovibrionaceae</taxon>
        <taxon>Bdellovibrio</taxon>
    </lineage>
</organism>
<dbReference type="Proteomes" id="UP000008080">
    <property type="component" value="Chromosome"/>
</dbReference>
<keyword evidence="2" id="KW-1185">Reference proteome</keyword>
<evidence type="ECO:0000313" key="2">
    <source>
        <dbReference type="Proteomes" id="UP000008080"/>
    </source>
</evidence>
<protein>
    <submittedName>
        <fullName evidence="1">Uncharacterized protein</fullName>
    </submittedName>
</protein>
<sequence length="33" mass="3752">MYLNRKFTAGVQKSLNIKKARTIVQAFVVTIVL</sequence>